<organism evidence="9">
    <name type="scientific">Heliothis virescens</name>
    <name type="common">Tobacco budworm moth</name>
    <dbReference type="NCBI Taxonomy" id="7102"/>
    <lineage>
        <taxon>Eukaryota</taxon>
        <taxon>Metazoa</taxon>
        <taxon>Ecdysozoa</taxon>
        <taxon>Arthropoda</taxon>
        <taxon>Hexapoda</taxon>
        <taxon>Insecta</taxon>
        <taxon>Pterygota</taxon>
        <taxon>Neoptera</taxon>
        <taxon>Endopterygota</taxon>
        <taxon>Lepidoptera</taxon>
        <taxon>Glossata</taxon>
        <taxon>Ditrysia</taxon>
        <taxon>Noctuoidea</taxon>
        <taxon>Noctuidae</taxon>
        <taxon>Heliothinae</taxon>
        <taxon>Heliothis</taxon>
    </lineage>
</organism>
<dbReference type="InterPro" id="IPR020479">
    <property type="entry name" value="HD_metazoa"/>
</dbReference>
<feature type="DNA-binding region" description="Homeobox" evidence="5">
    <location>
        <begin position="183"/>
        <end position="242"/>
    </location>
</feature>
<dbReference type="PANTHER" id="PTHR24324">
    <property type="entry name" value="HOMEOBOX PROTEIN HHEX"/>
    <property type="match status" value="1"/>
</dbReference>
<protein>
    <recommendedName>
        <fullName evidence="8">Homeobox domain-containing protein</fullName>
    </recommendedName>
</protein>
<evidence type="ECO:0000256" key="1">
    <source>
        <dbReference type="ARBA" id="ARBA00004123"/>
    </source>
</evidence>
<comment type="caution">
    <text evidence="9">The sequence shown here is derived from an EMBL/GenBank/DDBJ whole genome shotgun (WGS) entry which is preliminary data.</text>
</comment>
<dbReference type="GO" id="GO:0030154">
    <property type="term" value="P:cell differentiation"/>
    <property type="evidence" value="ECO:0007669"/>
    <property type="project" value="TreeGrafter"/>
</dbReference>
<evidence type="ECO:0000259" key="8">
    <source>
        <dbReference type="PROSITE" id="PS50071"/>
    </source>
</evidence>
<comment type="subcellular location">
    <subcellularLocation>
        <location evidence="1 5 6">Nucleus</location>
    </subcellularLocation>
</comment>
<accession>A0A2A4K7S7</accession>
<dbReference type="InterPro" id="IPR051000">
    <property type="entry name" value="Homeobox_DNA-bind_prot"/>
</dbReference>
<dbReference type="SMART" id="SM00389">
    <property type="entry name" value="HOX"/>
    <property type="match status" value="1"/>
</dbReference>
<dbReference type="PRINTS" id="PR00024">
    <property type="entry name" value="HOMEOBOX"/>
</dbReference>
<dbReference type="GO" id="GO:0000978">
    <property type="term" value="F:RNA polymerase II cis-regulatory region sequence-specific DNA binding"/>
    <property type="evidence" value="ECO:0007669"/>
    <property type="project" value="TreeGrafter"/>
</dbReference>
<dbReference type="Gene3D" id="1.10.10.60">
    <property type="entry name" value="Homeodomain-like"/>
    <property type="match status" value="1"/>
</dbReference>
<dbReference type="AlphaFoldDB" id="A0A2A4K7S7"/>
<dbReference type="Pfam" id="PF00046">
    <property type="entry name" value="Homeodomain"/>
    <property type="match status" value="1"/>
</dbReference>
<dbReference type="PROSITE" id="PS50071">
    <property type="entry name" value="HOMEOBOX_2"/>
    <property type="match status" value="1"/>
</dbReference>
<name>A0A2A4K7S7_HELVI</name>
<keyword evidence="4 5" id="KW-0539">Nucleus</keyword>
<dbReference type="InterPro" id="IPR009057">
    <property type="entry name" value="Homeodomain-like_sf"/>
</dbReference>
<evidence type="ECO:0000256" key="6">
    <source>
        <dbReference type="RuleBase" id="RU000682"/>
    </source>
</evidence>
<dbReference type="CDD" id="cd00086">
    <property type="entry name" value="homeodomain"/>
    <property type="match status" value="1"/>
</dbReference>
<evidence type="ECO:0000256" key="2">
    <source>
        <dbReference type="ARBA" id="ARBA00023125"/>
    </source>
</evidence>
<keyword evidence="2 5" id="KW-0238">DNA-binding</keyword>
<gene>
    <name evidence="9" type="ORF">B5V51_14414</name>
</gene>
<dbReference type="SUPFAM" id="SSF46689">
    <property type="entry name" value="Homeodomain-like"/>
    <property type="match status" value="1"/>
</dbReference>
<feature type="domain" description="Homeobox" evidence="8">
    <location>
        <begin position="181"/>
        <end position="241"/>
    </location>
</feature>
<dbReference type="PROSITE" id="PS00027">
    <property type="entry name" value="HOMEOBOX_1"/>
    <property type="match status" value="1"/>
</dbReference>
<dbReference type="STRING" id="7102.A0A2A4K7S7"/>
<evidence type="ECO:0000313" key="9">
    <source>
        <dbReference type="EMBL" id="PCG79710.1"/>
    </source>
</evidence>
<evidence type="ECO:0000256" key="3">
    <source>
        <dbReference type="ARBA" id="ARBA00023155"/>
    </source>
</evidence>
<dbReference type="EMBL" id="NWSH01000088">
    <property type="protein sequence ID" value="PCG79710.1"/>
    <property type="molecule type" value="Genomic_DNA"/>
</dbReference>
<evidence type="ECO:0000256" key="4">
    <source>
        <dbReference type="ARBA" id="ARBA00023242"/>
    </source>
</evidence>
<dbReference type="InterPro" id="IPR001356">
    <property type="entry name" value="HD"/>
</dbReference>
<dbReference type="PANTHER" id="PTHR24324:SF5">
    <property type="entry name" value="HEMATOPOIETICALLY-EXPRESSED HOMEOBOX PROTEIN HHEX"/>
    <property type="match status" value="1"/>
</dbReference>
<dbReference type="GO" id="GO:0000981">
    <property type="term" value="F:DNA-binding transcription factor activity, RNA polymerase II-specific"/>
    <property type="evidence" value="ECO:0007669"/>
    <property type="project" value="InterPro"/>
</dbReference>
<sequence length="268" mass="30451">MCACKQKRSFLIEDILKDVKQKPYKNLSQEPTLPLKCNGVKTVEVAKVQEITKIEEPAIEKPAKDAKVDLTYDVPNEVDAIKVNLEHRRNTYPLYPTPIKANVPPLSSSLNWPQYRGKEATGFMERPPFSYYSEPMLNTSQILRTQLAANRFVPHPFTIRQAYGFDRVPPGCCNPWWGLGGRRKGGQVRFTVAQTGALERRFSASKYLSPDERRALASTLRLSDRQVKTWFQNRRAKWRRTTPDSADAGSPPTADEGSDDEVHIADEE</sequence>
<dbReference type="InterPro" id="IPR017970">
    <property type="entry name" value="Homeobox_CS"/>
</dbReference>
<reference evidence="9" key="1">
    <citation type="submission" date="2017-09" db="EMBL/GenBank/DDBJ databases">
        <title>Contemporary evolution of a Lepidopteran species, Heliothis virescens, in response to modern agricultural practices.</title>
        <authorList>
            <person name="Fritz M.L."/>
            <person name="Deyonke A.M."/>
            <person name="Papanicolaou A."/>
            <person name="Micinski S."/>
            <person name="Westbrook J."/>
            <person name="Gould F."/>
        </authorList>
    </citation>
    <scope>NUCLEOTIDE SEQUENCE [LARGE SCALE GENOMIC DNA]</scope>
    <source>
        <strain evidence="9">HvINT-</strain>
        <tissue evidence="9">Whole body</tissue>
    </source>
</reference>
<evidence type="ECO:0000256" key="5">
    <source>
        <dbReference type="PROSITE-ProRule" id="PRU00108"/>
    </source>
</evidence>
<proteinExistence type="predicted"/>
<keyword evidence="3 5" id="KW-0371">Homeobox</keyword>
<evidence type="ECO:0000256" key="7">
    <source>
        <dbReference type="SAM" id="MobiDB-lite"/>
    </source>
</evidence>
<dbReference type="GO" id="GO:0005634">
    <property type="term" value="C:nucleus"/>
    <property type="evidence" value="ECO:0007669"/>
    <property type="project" value="UniProtKB-SubCell"/>
</dbReference>
<feature type="region of interest" description="Disordered" evidence="7">
    <location>
        <begin position="233"/>
        <end position="268"/>
    </location>
</feature>